<dbReference type="InterPro" id="IPR002885">
    <property type="entry name" value="PPR_rpt"/>
</dbReference>
<sequence length="99" mass="11380">MELTIAGCVENGMVDEAFGLFREICLKRMGWSITFWNATISGFVRYERVEEASRLLKRCKGDCDSLYGHDTWAKKNQPLFVAKAILASIYCKKEEQSYI</sequence>
<protein>
    <submittedName>
        <fullName evidence="2">Pentatricopeptide repeat-containing protein</fullName>
    </submittedName>
</protein>
<proteinExistence type="predicted"/>
<reference evidence="2 3" key="1">
    <citation type="journal article" date="2020" name="Nat. Commun.">
        <title>Genome of Tripterygium wilfordii and identification of cytochrome P450 involved in triptolide biosynthesis.</title>
        <authorList>
            <person name="Tu L."/>
            <person name="Su P."/>
            <person name="Zhang Z."/>
            <person name="Gao L."/>
            <person name="Wang J."/>
            <person name="Hu T."/>
            <person name="Zhou J."/>
            <person name="Zhang Y."/>
            <person name="Zhao Y."/>
            <person name="Liu Y."/>
            <person name="Song Y."/>
            <person name="Tong Y."/>
            <person name="Lu Y."/>
            <person name="Yang J."/>
            <person name="Xu C."/>
            <person name="Jia M."/>
            <person name="Peters R.J."/>
            <person name="Huang L."/>
            <person name="Gao W."/>
        </authorList>
    </citation>
    <scope>NUCLEOTIDE SEQUENCE [LARGE SCALE GENOMIC DNA]</scope>
    <source>
        <strain evidence="3">cv. XIE 37</strain>
        <tissue evidence="2">Leaf</tissue>
    </source>
</reference>
<comment type="caution">
    <text evidence="2">The sequence shown here is derived from an EMBL/GenBank/DDBJ whole genome shotgun (WGS) entry which is preliminary data.</text>
</comment>
<dbReference type="NCBIfam" id="TIGR00756">
    <property type="entry name" value="PPR"/>
    <property type="match status" value="1"/>
</dbReference>
<keyword evidence="1" id="KW-0677">Repeat</keyword>
<gene>
    <name evidence="2" type="ORF">HS088_TW13G00899</name>
</gene>
<dbReference type="Proteomes" id="UP000593562">
    <property type="component" value="Unassembled WGS sequence"/>
</dbReference>
<evidence type="ECO:0000256" key="1">
    <source>
        <dbReference type="ARBA" id="ARBA00022737"/>
    </source>
</evidence>
<name>A0A7J7CVS7_TRIWF</name>
<evidence type="ECO:0000313" key="2">
    <source>
        <dbReference type="EMBL" id="KAF5738006.1"/>
    </source>
</evidence>
<dbReference type="AlphaFoldDB" id="A0A7J7CVS7"/>
<dbReference type="InParanoid" id="A0A7J7CVS7"/>
<dbReference type="Gene3D" id="1.25.40.10">
    <property type="entry name" value="Tetratricopeptide repeat domain"/>
    <property type="match status" value="1"/>
</dbReference>
<dbReference type="Pfam" id="PF01535">
    <property type="entry name" value="PPR"/>
    <property type="match status" value="2"/>
</dbReference>
<organism evidence="2 3">
    <name type="scientific">Tripterygium wilfordii</name>
    <name type="common">Thunder God vine</name>
    <dbReference type="NCBI Taxonomy" id="458696"/>
    <lineage>
        <taxon>Eukaryota</taxon>
        <taxon>Viridiplantae</taxon>
        <taxon>Streptophyta</taxon>
        <taxon>Embryophyta</taxon>
        <taxon>Tracheophyta</taxon>
        <taxon>Spermatophyta</taxon>
        <taxon>Magnoliopsida</taxon>
        <taxon>eudicotyledons</taxon>
        <taxon>Gunneridae</taxon>
        <taxon>Pentapetalae</taxon>
        <taxon>rosids</taxon>
        <taxon>fabids</taxon>
        <taxon>Celastrales</taxon>
        <taxon>Celastraceae</taxon>
        <taxon>Tripterygium</taxon>
    </lineage>
</organism>
<keyword evidence="3" id="KW-1185">Reference proteome</keyword>
<accession>A0A7J7CVS7</accession>
<dbReference type="InterPro" id="IPR011990">
    <property type="entry name" value="TPR-like_helical_dom_sf"/>
</dbReference>
<evidence type="ECO:0000313" key="3">
    <source>
        <dbReference type="Proteomes" id="UP000593562"/>
    </source>
</evidence>
<dbReference type="EMBL" id="JAAARO010000013">
    <property type="protein sequence ID" value="KAF5738006.1"/>
    <property type="molecule type" value="Genomic_DNA"/>
</dbReference>